<feature type="domain" description="UspA" evidence="2">
    <location>
        <begin position="71"/>
        <end position="212"/>
    </location>
</feature>
<dbReference type="InterPro" id="IPR006016">
    <property type="entry name" value="UspA"/>
</dbReference>
<evidence type="ECO:0000256" key="1">
    <source>
        <dbReference type="SAM" id="MobiDB-lite"/>
    </source>
</evidence>
<dbReference type="Pfam" id="PF00582">
    <property type="entry name" value="Usp"/>
    <property type="match status" value="1"/>
</dbReference>
<dbReference type="PANTHER" id="PTHR47000">
    <property type="entry name" value="ADENINE NUCLEOTIDE ALPHA HYDROLASES-LIKE SUPERFAMILY PROTEIN"/>
    <property type="match status" value="1"/>
</dbReference>
<name>A0AAW1GW52_SAPOF</name>
<reference evidence="3" key="1">
    <citation type="submission" date="2024-03" db="EMBL/GenBank/DDBJ databases">
        <title>WGS assembly of Saponaria officinalis var. Norfolk2.</title>
        <authorList>
            <person name="Jenkins J."/>
            <person name="Shu S."/>
            <person name="Grimwood J."/>
            <person name="Barry K."/>
            <person name="Goodstein D."/>
            <person name="Schmutz J."/>
            <person name="Leebens-Mack J."/>
            <person name="Osbourn A."/>
        </authorList>
    </citation>
    <scope>NUCLEOTIDE SEQUENCE [LARGE SCALE GENOMIC DNA]</scope>
    <source>
        <strain evidence="3">JIC</strain>
    </source>
</reference>
<organism evidence="3 4">
    <name type="scientific">Saponaria officinalis</name>
    <name type="common">Common soapwort</name>
    <name type="synonym">Lychnis saponaria</name>
    <dbReference type="NCBI Taxonomy" id="3572"/>
    <lineage>
        <taxon>Eukaryota</taxon>
        <taxon>Viridiplantae</taxon>
        <taxon>Streptophyta</taxon>
        <taxon>Embryophyta</taxon>
        <taxon>Tracheophyta</taxon>
        <taxon>Spermatophyta</taxon>
        <taxon>Magnoliopsida</taxon>
        <taxon>eudicotyledons</taxon>
        <taxon>Gunneridae</taxon>
        <taxon>Pentapetalae</taxon>
        <taxon>Caryophyllales</taxon>
        <taxon>Caryophyllaceae</taxon>
        <taxon>Caryophylleae</taxon>
        <taxon>Saponaria</taxon>
    </lineage>
</organism>
<dbReference type="AlphaFoldDB" id="A0AAW1GW52"/>
<dbReference type="Gene3D" id="3.40.50.620">
    <property type="entry name" value="HUPs"/>
    <property type="match status" value="1"/>
</dbReference>
<proteinExistence type="predicted"/>
<sequence>MAKNSGFCFKIGKARIQVRSPTLKSNSPYNSIKSSHKSDYYDDCGLRLSGDTPRRSSDENSGKGNAKNGNRIMVVVDATQEAKGALQWTLSHTVQKEDTIILLHIAKPLKKGLNSEGDINPKVYDMLYSLKSVCQSKRSEVQVEVVAVAGKDKGPIIVEQAKEQKTSLLVLGHRRRSLAWRFVMRWARRNQSSHAVVDYCIQNADCMTIAVRRNSKKLGGYLITTKRHKNFWLLA</sequence>
<dbReference type="Proteomes" id="UP001443914">
    <property type="component" value="Unassembled WGS sequence"/>
</dbReference>
<dbReference type="SUPFAM" id="SSF52402">
    <property type="entry name" value="Adenine nucleotide alpha hydrolases-like"/>
    <property type="match status" value="1"/>
</dbReference>
<evidence type="ECO:0000313" key="3">
    <source>
        <dbReference type="EMBL" id="KAK9669088.1"/>
    </source>
</evidence>
<dbReference type="InterPro" id="IPR014729">
    <property type="entry name" value="Rossmann-like_a/b/a_fold"/>
</dbReference>
<evidence type="ECO:0000313" key="4">
    <source>
        <dbReference type="Proteomes" id="UP001443914"/>
    </source>
</evidence>
<feature type="compositionally biased region" description="Basic and acidic residues" evidence="1">
    <location>
        <begin position="52"/>
        <end position="61"/>
    </location>
</feature>
<accession>A0AAW1GW52</accession>
<feature type="region of interest" description="Disordered" evidence="1">
    <location>
        <begin position="48"/>
        <end position="69"/>
    </location>
</feature>
<comment type="caution">
    <text evidence="3">The sequence shown here is derived from an EMBL/GenBank/DDBJ whole genome shotgun (WGS) entry which is preliminary data.</text>
</comment>
<keyword evidence="4" id="KW-1185">Reference proteome</keyword>
<dbReference type="EMBL" id="JBDFQZ010000013">
    <property type="protein sequence ID" value="KAK9669088.1"/>
    <property type="molecule type" value="Genomic_DNA"/>
</dbReference>
<evidence type="ECO:0000259" key="2">
    <source>
        <dbReference type="Pfam" id="PF00582"/>
    </source>
</evidence>
<dbReference type="PANTHER" id="PTHR47000:SF3">
    <property type="entry name" value="ADENINE NUCLEOTIDE ALPHA HYDROLASES-LIKE SUPERFAMILY PROTEIN"/>
    <property type="match status" value="1"/>
</dbReference>
<protein>
    <recommendedName>
        <fullName evidence="2">UspA domain-containing protein</fullName>
    </recommendedName>
</protein>
<gene>
    <name evidence="3" type="ORF">RND81_13G108300</name>
</gene>